<keyword evidence="2" id="KW-1185">Reference proteome</keyword>
<evidence type="ECO:0000313" key="1">
    <source>
        <dbReference type="EMBL" id="KAJ8872877.1"/>
    </source>
</evidence>
<dbReference type="Proteomes" id="UP001159363">
    <property type="component" value="Chromosome 10"/>
</dbReference>
<evidence type="ECO:0000313" key="2">
    <source>
        <dbReference type="Proteomes" id="UP001159363"/>
    </source>
</evidence>
<name>A0ABQ9GLI4_9NEOP</name>
<protein>
    <submittedName>
        <fullName evidence="1">Uncharacterized protein</fullName>
    </submittedName>
</protein>
<dbReference type="InterPro" id="IPR005312">
    <property type="entry name" value="DUF1759"/>
</dbReference>
<reference evidence="1 2" key="1">
    <citation type="submission" date="2023-02" db="EMBL/GenBank/DDBJ databases">
        <title>LHISI_Scaffold_Assembly.</title>
        <authorList>
            <person name="Stuart O.P."/>
            <person name="Cleave R."/>
            <person name="Magrath M.J.L."/>
            <person name="Mikheyev A.S."/>
        </authorList>
    </citation>
    <scope>NUCLEOTIDE SEQUENCE [LARGE SCALE GENOMIC DNA]</scope>
    <source>
        <strain evidence="1">Daus_M_001</strain>
        <tissue evidence="1">Leg muscle</tissue>
    </source>
</reference>
<organism evidence="1 2">
    <name type="scientific">Dryococelus australis</name>
    <dbReference type="NCBI Taxonomy" id="614101"/>
    <lineage>
        <taxon>Eukaryota</taxon>
        <taxon>Metazoa</taxon>
        <taxon>Ecdysozoa</taxon>
        <taxon>Arthropoda</taxon>
        <taxon>Hexapoda</taxon>
        <taxon>Insecta</taxon>
        <taxon>Pterygota</taxon>
        <taxon>Neoptera</taxon>
        <taxon>Polyneoptera</taxon>
        <taxon>Phasmatodea</taxon>
        <taxon>Verophasmatodea</taxon>
        <taxon>Anareolatae</taxon>
        <taxon>Phasmatidae</taxon>
        <taxon>Eurycanthinae</taxon>
        <taxon>Dryococelus</taxon>
    </lineage>
</organism>
<dbReference type="EMBL" id="JARBHB010000011">
    <property type="protein sequence ID" value="KAJ8872877.1"/>
    <property type="molecule type" value="Genomic_DNA"/>
</dbReference>
<accession>A0ABQ9GLI4</accession>
<gene>
    <name evidence="1" type="ORF">PR048_026493</name>
</gene>
<proteinExistence type="predicted"/>
<comment type="caution">
    <text evidence="1">The sequence shown here is derived from an EMBL/GenBank/DDBJ whole genome shotgun (WGS) entry which is preliminary data.</text>
</comment>
<sequence length="109" mass="12451">MSDYQIQHLHYLRSALKDKAVQTIQSLQLTSCNYQVAGNLLKDRYHNIKSIVHTHVRSLFKLPKLNESATALKHLQLLGQPTHSWDTLLIHLVATKLDHTTLQASETKT</sequence>
<dbReference type="Pfam" id="PF03564">
    <property type="entry name" value="DUF1759"/>
    <property type="match status" value="1"/>
</dbReference>